<evidence type="ECO:0000313" key="2">
    <source>
        <dbReference type="EMBL" id="KAK4547649.1"/>
    </source>
</evidence>
<evidence type="ECO:0000313" key="3">
    <source>
        <dbReference type="Proteomes" id="UP001324427"/>
    </source>
</evidence>
<protein>
    <submittedName>
        <fullName evidence="2">Uncharacterized protein</fullName>
    </submittedName>
</protein>
<feature type="region of interest" description="Disordered" evidence="1">
    <location>
        <begin position="50"/>
        <end position="88"/>
    </location>
</feature>
<feature type="compositionally biased region" description="Polar residues" evidence="1">
    <location>
        <begin position="269"/>
        <end position="287"/>
    </location>
</feature>
<proteinExistence type="predicted"/>
<dbReference type="EMBL" id="JAVFHQ010000010">
    <property type="protein sequence ID" value="KAK4547649.1"/>
    <property type="molecule type" value="Genomic_DNA"/>
</dbReference>
<comment type="caution">
    <text evidence="2">The sequence shown here is derived from an EMBL/GenBank/DDBJ whole genome shotgun (WGS) entry which is preliminary data.</text>
</comment>
<organism evidence="2 3">
    <name type="scientific">Oleoguttula mirabilis</name>
    <dbReference type="NCBI Taxonomy" id="1507867"/>
    <lineage>
        <taxon>Eukaryota</taxon>
        <taxon>Fungi</taxon>
        <taxon>Dikarya</taxon>
        <taxon>Ascomycota</taxon>
        <taxon>Pezizomycotina</taxon>
        <taxon>Dothideomycetes</taxon>
        <taxon>Dothideomycetidae</taxon>
        <taxon>Mycosphaerellales</taxon>
        <taxon>Teratosphaeriaceae</taxon>
        <taxon>Oleoguttula</taxon>
    </lineage>
</organism>
<feature type="compositionally biased region" description="Basic residues" evidence="1">
    <location>
        <begin position="305"/>
        <end position="314"/>
    </location>
</feature>
<evidence type="ECO:0000256" key="1">
    <source>
        <dbReference type="SAM" id="MobiDB-lite"/>
    </source>
</evidence>
<feature type="region of interest" description="Disordered" evidence="1">
    <location>
        <begin position="299"/>
        <end position="490"/>
    </location>
</feature>
<reference evidence="2 3" key="1">
    <citation type="submission" date="2021-11" db="EMBL/GenBank/DDBJ databases">
        <title>Black yeast isolated from Biological Soil Crust.</title>
        <authorList>
            <person name="Kurbessoian T."/>
        </authorList>
    </citation>
    <scope>NUCLEOTIDE SEQUENCE [LARGE SCALE GENOMIC DNA]</scope>
    <source>
        <strain evidence="2 3">CCFEE 5522</strain>
    </source>
</reference>
<name>A0AAV9JPX9_9PEZI</name>
<sequence>MDSHDSLAELMPLPYMSEPATPQPQHATIPEGAAAAISRAQSDRIINATTNMTPPPSTQVPSSNRAKTRTPTPTVSHISTPPPTVDTHNQSQIARAFAGTMSVDDIARASAEELRRNVMELQAALHEAKMSAAHHKLQYNMLSQESAAAIERMAVEARMVQYENDVIHNAEQTKAAATPVQAPPMQEGMIPVQKDLYQRMCREIQRLTDANLHLDREQSQQERLITRQEGEIASLGDKVTLMRERIVENREHSNKARSRGSAFPPLDSTPRSVYSTPNRGHGQDQTQTQPFAALLQASEMARREGSRKKGHSRNTHSMSSLPATPARTLKLPPLYQTPAGRQAPLKIPSTAPMPRTSAMRTPGDIYTQPSLPVPIPRGPPSEGTVSASDRGEDNDNDHDNDNDSEAETDILDETDEVTESHASRAASQMLRSSQDQEAKRNSFKGNGMLSGSASQADGMKQTTLFGAVRKGNVGRGGDGDEPPAKRARVAAPQAVGLGIAGVRD</sequence>
<feature type="compositionally biased region" description="Basic and acidic residues" evidence="1">
    <location>
        <begin position="389"/>
        <end position="401"/>
    </location>
</feature>
<keyword evidence="3" id="KW-1185">Reference proteome</keyword>
<gene>
    <name evidence="2" type="ORF">LTR36_000606</name>
</gene>
<dbReference type="Proteomes" id="UP001324427">
    <property type="component" value="Unassembled WGS sequence"/>
</dbReference>
<dbReference type="AlphaFoldDB" id="A0AAV9JPX9"/>
<feature type="compositionally biased region" description="Acidic residues" evidence="1">
    <location>
        <begin position="402"/>
        <end position="417"/>
    </location>
</feature>
<feature type="compositionally biased region" description="Polar residues" evidence="1">
    <location>
        <begin position="59"/>
        <end position="79"/>
    </location>
</feature>
<feature type="region of interest" description="Disordered" evidence="1">
    <location>
        <begin position="249"/>
        <end position="287"/>
    </location>
</feature>
<feature type="compositionally biased region" description="Polar residues" evidence="1">
    <location>
        <begin position="449"/>
        <end position="464"/>
    </location>
</feature>
<accession>A0AAV9JPX9</accession>